<reference evidence="2" key="1">
    <citation type="submission" date="2019-03" db="EMBL/GenBank/DDBJ databases">
        <authorList>
            <person name="Hao L."/>
        </authorList>
    </citation>
    <scope>NUCLEOTIDE SEQUENCE</scope>
</reference>
<sequence>MKKEYKVDVSITQGGLVASIKVTPLAAEVSSVNVSDLYDALQEAGVCFGIWNDVIYQISEYKTLNKWVTVAKGEQPGEGKDGYVVCHFNKDGTKAKLKEDLSGRVNIKDMNLIQNVTAGDVLCELIPPETGKRGTTVKGEEIPGKVGYPAKLPSGKGIEVSPDGNKLLAAIDGMVVWSDTEVNVEPVYVVDKVDSSTGNIRFNGSVVVNGEVGDGYEVHALEDVTVAMSVGRVTITAGGNIRIAGGILGQEKAQVTAQGSIHVKFVQDAHVRARKEIVVDDYIRNSEITAGGPVVVRSPNGWITGSSVSSESWIYCHTIGHEANPVSTRLIIGHNPALLNEREQAKDVLVERIGDFLKLQASLVKLRILKTKGSLTKQQEALYTKILDAAETVKNNLYSIDARIRDLTDKINAVFSGNIYIDGVANEGTIIMIGKAIREIEQPRVKTQFSLRNNEILETEFVMLQEIKELLESE</sequence>
<organism evidence="2">
    <name type="scientific">anaerobic digester metagenome</name>
    <dbReference type="NCBI Taxonomy" id="1263854"/>
    <lineage>
        <taxon>unclassified sequences</taxon>
        <taxon>metagenomes</taxon>
        <taxon>ecological metagenomes</taxon>
    </lineage>
</organism>
<proteinExistence type="predicted"/>
<dbReference type="InterPro" id="IPR046865">
    <property type="entry name" value="FapA_b_solenoid"/>
</dbReference>
<dbReference type="AlphaFoldDB" id="A0A485M234"/>
<name>A0A485M234_9ZZZZ</name>
<dbReference type="EMBL" id="CAADRM010000117">
    <property type="protein sequence ID" value="VFU16226.1"/>
    <property type="molecule type" value="Genomic_DNA"/>
</dbReference>
<gene>
    <name evidence="2" type="ORF">SCFA_520032</name>
</gene>
<protein>
    <recommendedName>
        <fullName evidence="1">Flagellar Assembly Protein A N-terminal region domain-containing protein</fullName>
    </recommendedName>
</protein>
<dbReference type="Pfam" id="PF20250">
    <property type="entry name" value="FapA_N"/>
    <property type="match status" value="1"/>
</dbReference>
<dbReference type="InterPro" id="IPR046866">
    <property type="entry name" value="FapA_N"/>
</dbReference>
<feature type="domain" description="Flagellar Assembly Protein A N-terminal region" evidence="1">
    <location>
        <begin position="8"/>
        <end position="178"/>
    </location>
</feature>
<dbReference type="PANTHER" id="PTHR38032">
    <property type="entry name" value="POLYMERASE-RELATED"/>
    <property type="match status" value="1"/>
</dbReference>
<evidence type="ECO:0000259" key="1">
    <source>
        <dbReference type="Pfam" id="PF20250"/>
    </source>
</evidence>
<evidence type="ECO:0000313" key="2">
    <source>
        <dbReference type="EMBL" id="VFU16226.1"/>
    </source>
</evidence>
<dbReference type="InterPro" id="IPR005646">
    <property type="entry name" value="FapA"/>
</dbReference>
<dbReference type="PANTHER" id="PTHR38032:SF1">
    <property type="entry name" value="RNA-BINDING PROTEIN KHPB N-TERMINAL DOMAIN-CONTAINING PROTEIN"/>
    <property type="match status" value="1"/>
</dbReference>
<dbReference type="Pfam" id="PF03961">
    <property type="entry name" value="FapA"/>
    <property type="match status" value="1"/>
</dbReference>
<accession>A0A485M234</accession>